<evidence type="ECO:0000256" key="6">
    <source>
        <dbReference type="ARBA" id="ARBA00023136"/>
    </source>
</evidence>
<evidence type="ECO:0000313" key="9">
    <source>
        <dbReference type="EMBL" id="MCJ2543312.1"/>
    </source>
</evidence>
<dbReference type="InterPro" id="IPR035906">
    <property type="entry name" value="MetI-like_sf"/>
</dbReference>
<keyword evidence="5 7" id="KW-1133">Transmembrane helix</keyword>
<feature type="transmembrane region" description="Helical" evidence="7">
    <location>
        <begin position="142"/>
        <end position="160"/>
    </location>
</feature>
<comment type="caution">
    <text evidence="9">The sequence shown here is derived from an EMBL/GenBank/DDBJ whole genome shotgun (WGS) entry which is preliminary data.</text>
</comment>
<feature type="transmembrane region" description="Helical" evidence="7">
    <location>
        <begin position="239"/>
        <end position="259"/>
    </location>
</feature>
<dbReference type="Gene3D" id="1.10.3720.10">
    <property type="entry name" value="MetI-like"/>
    <property type="match status" value="1"/>
</dbReference>
<evidence type="ECO:0000256" key="3">
    <source>
        <dbReference type="ARBA" id="ARBA00022475"/>
    </source>
</evidence>
<dbReference type="Pfam" id="PF00528">
    <property type="entry name" value="BPD_transp_1"/>
    <property type="match status" value="1"/>
</dbReference>
<dbReference type="PROSITE" id="PS50928">
    <property type="entry name" value="ABC_TM1"/>
    <property type="match status" value="1"/>
</dbReference>
<evidence type="ECO:0000256" key="4">
    <source>
        <dbReference type="ARBA" id="ARBA00022692"/>
    </source>
</evidence>
<keyword evidence="4 7" id="KW-0812">Transmembrane</keyword>
<dbReference type="CDD" id="cd06261">
    <property type="entry name" value="TM_PBP2"/>
    <property type="match status" value="1"/>
</dbReference>
<feature type="transmembrane region" description="Helical" evidence="7">
    <location>
        <begin position="29"/>
        <end position="52"/>
    </location>
</feature>
<reference evidence="9" key="1">
    <citation type="submission" date="2021-02" db="EMBL/GenBank/DDBJ databases">
        <title>The CRISPR/cas machinery reduction and long-range gene transfer in the hot spring cyanobacterium Synechococcus.</title>
        <authorList>
            <person name="Dvorak P."/>
            <person name="Jahodarova E."/>
            <person name="Hasler P."/>
            <person name="Poulickova A."/>
        </authorList>
    </citation>
    <scope>NUCLEOTIDE SEQUENCE</scope>
    <source>
        <strain evidence="9">Rupite</strain>
    </source>
</reference>
<keyword evidence="2 7" id="KW-0813">Transport</keyword>
<gene>
    <name evidence="9" type="ORF">JX360_10410</name>
</gene>
<keyword evidence="6 7" id="KW-0472">Membrane</keyword>
<evidence type="ECO:0000256" key="7">
    <source>
        <dbReference type="RuleBase" id="RU363032"/>
    </source>
</evidence>
<evidence type="ECO:0000256" key="2">
    <source>
        <dbReference type="ARBA" id="ARBA00022448"/>
    </source>
</evidence>
<dbReference type="PANTHER" id="PTHR30151">
    <property type="entry name" value="ALKANE SULFONATE ABC TRANSPORTER-RELATED, MEMBRANE SUBUNIT"/>
    <property type="match status" value="1"/>
</dbReference>
<evidence type="ECO:0000313" key="10">
    <source>
        <dbReference type="Proteomes" id="UP000830835"/>
    </source>
</evidence>
<keyword evidence="3" id="KW-1003">Cell membrane</keyword>
<dbReference type="Proteomes" id="UP000830835">
    <property type="component" value="Unassembled WGS sequence"/>
</dbReference>
<comment type="similarity">
    <text evidence="7">Belongs to the binding-protein-dependent transport system permease family.</text>
</comment>
<feature type="transmembrane region" description="Helical" evidence="7">
    <location>
        <begin position="85"/>
        <end position="104"/>
    </location>
</feature>
<dbReference type="EMBL" id="JAFIRA010000025">
    <property type="protein sequence ID" value="MCJ2543312.1"/>
    <property type="molecule type" value="Genomic_DNA"/>
</dbReference>
<evidence type="ECO:0000256" key="1">
    <source>
        <dbReference type="ARBA" id="ARBA00004651"/>
    </source>
</evidence>
<keyword evidence="10" id="KW-1185">Reference proteome</keyword>
<proteinExistence type="inferred from homology"/>
<evidence type="ECO:0000259" key="8">
    <source>
        <dbReference type="PROSITE" id="PS50928"/>
    </source>
</evidence>
<dbReference type="SUPFAM" id="SSF161098">
    <property type="entry name" value="MetI-like"/>
    <property type="match status" value="1"/>
</dbReference>
<dbReference type="InterPro" id="IPR000515">
    <property type="entry name" value="MetI-like"/>
</dbReference>
<accession>A0ABT0CC78</accession>
<organism evidence="9 10">
    <name type="scientific">Thermostichus vulcanus str. 'Rupite'</name>
    <dbReference type="NCBI Taxonomy" id="2813851"/>
    <lineage>
        <taxon>Bacteria</taxon>
        <taxon>Bacillati</taxon>
        <taxon>Cyanobacteriota</taxon>
        <taxon>Cyanophyceae</taxon>
        <taxon>Thermostichales</taxon>
        <taxon>Thermostichaceae</taxon>
        <taxon>Thermostichus</taxon>
    </lineage>
</organism>
<evidence type="ECO:0000256" key="5">
    <source>
        <dbReference type="ARBA" id="ARBA00022989"/>
    </source>
</evidence>
<feature type="transmembrane region" description="Helical" evidence="7">
    <location>
        <begin position="116"/>
        <end position="136"/>
    </location>
</feature>
<name>A0ABT0CC78_THEVL</name>
<protein>
    <submittedName>
        <fullName evidence="9">ABC transporter permease</fullName>
    </submittedName>
</protein>
<dbReference type="PANTHER" id="PTHR30151:SF20">
    <property type="entry name" value="ABC TRANSPORTER PERMEASE PROTEIN HI_0355-RELATED"/>
    <property type="match status" value="1"/>
</dbReference>
<feature type="domain" description="ABC transmembrane type-1" evidence="8">
    <location>
        <begin position="74"/>
        <end position="258"/>
    </location>
</feature>
<dbReference type="RefSeq" id="WP_244350589.1">
    <property type="nucleotide sequence ID" value="NZ_JAFIRA010000025.1"/>
</dbReference>
<comment type="subcellular location">
    <subcellularLocation>
        <location evidence="1 7">Cell membrane</location>
        <topology evidence="1 7">Multi-pass membrane protein</topology>
    </subcellularLocation>
</comment>
<sequence>MTANVQPTLRSIVRSPAWRHWIRPTFGSLAWSVLGAVFFIALWQGIILAFGIPPYLMASPQMTWNALLREKQVLWRNTGVTLWEMVAGLGVGSTFALVLAGLCTRSVAAERTIMPFAITLRSIPVVAIAPLITLLVGRGLGTSIVVATIVCFFPMLVNAVQGFKSTQRTVQELFHVCGADPWQIFWWARVPFALPHLFTGLRAAAPAAILGAMLAEWLTGTQGLGYMIINAASRRDQGLLWAVVILSTLLALGVFWLVATLERWLTHWAK</sequence>